<dbReference type="NCBIfam" id="TIGR00530">
    <property type="entry name" value="AGP_acyltrn"/>
    <property type="match status" value="1"/>
</dbReference>
<evidence type="ECO:0000256" key="4">
    <source>
        <dbReference type="ARBA" id="ARBA00022679"/>
    </source>
</evidence>
<protein>
    <recommendedName>
        <fullName evidence="7">1-acyl-sn-glycerol-3-phosphate acyltransferase</fullName>
        <ecNumber evidence="7">2.3.1.51</ecNumber>
    </recommendedName>
</protein>
<comment type="caution">
    <text evidence="9">The sequence shown here is derived from an EMBL/GenBank/DDBJ whole genome shotgun (WGS) entry which is preliminary data.</text>
</comment>
<dbReference type="CDD" id="cd07989">
    <property type="entry name" value="LPLAT_AGPAT-like"/>
    <property type="match status" value="1"/>
</dbReference>
<evidence type="ECO:0000256" key="3">
    <source>
        <dbReference type="ARBA" id="ARBA00022516"/>
    </source>
</evidence>
<dbReference type="AlphaFoldDB" id="A0A9E2KB90"/>
<proteinExistence type="inferred from homology"/>
<keyword evidence="3 7" id="KW-0444">Lipid biosynthesis</keyword>
<keyword evidence="4 7" id="KW-0808">Transferase</keyword>
<gene>
    <name evidence="9" type="ORF">H9872_03940</name>
</gene>
<dbReference type="SMART" id="SM00563">
    <property type="entry name" value="PlsC"/>
    <property type="match status" value="1"/>
</dbReference>
<comment type="catalytic activity">
    <reaction evidence="7">
        <text>a 1-acyl-sn-glycero-3-phosphate + an acyl-CoA = a 1,2-diacyl-sn-glycero-3-phosphate + CoA</text>
        <dbReference type="Rhea" id="RHEA:19709"/>
        <dbReference type="ChEBI" id="CHEBI:57287"/>
        <dbReference type="ChEBI" id="CHEBI:57970"/>
        <dbReference type="ChEBI" id="CHEBI:58342"/>
        <dbReference type="ChEBI" id="CHEBI:58608"/>
        <dbReference type="EC" id="2.3.1.51"/>
    </reaction>
</comment>
<dbReference type="Proteomes" id="UP000824229">
    <property type="component" value="Unassembled WGS sequence"/>
</dbReference>
<dbReference type="PANTHER" id="PTHR10434:SF64">
    <property type="entry name" value="1-ACYL-SN-GLYCEROL-3-PHOSPHATE ACYLTRANSFERASE-RELATED"/>
    <property type="match status" value="1"/>
</dbReference>
<evidence type="ECO:0000256" key="5">
    <source>
        <dbReference type="ARBA" id="ARBA00023098"/>
    </source>
</evidence>
<dbReference type="EC" id="2.3.1.51" evidence="7"/>
<dbReference type="GO" id="GO:0003841">
    <property type="term" value="F:1-acylglycerol-3-phosphate O-acyltransferase activity"/>
    <property type="evidence" value="ECO:0007669"/>
    <property type="project" value="UniProtKB-UniRule"/>
</dbReference>
<dbReference type="GO" id="GO:0016020">
    <property type="term" value="C:membrane"/>
    <property type="evidence" value="ECO:0007669"/>
    <property type="project" value="InterPro"/>
</dbReference>
<evidence type="ECO:0000313" key="10">
    <source>
        <dbReference type="Proteomes" id="UP000824229"/>
    </source>
</evidence>
<dbReference type="SUPFAM" id="SSF69593">
    <property type="entry name" value="Glycerol-3-phosphate (1)-acyltransferase"/>
    <property type="match status" value="1"/>
</dbReference>
<organism evidence="9 10">
    <name type="scientific">Candidatus Cellulosilyticum pullistercoris</name>
    <dbReference type="NCBI Taxonomy" id="2838521"/>
    <lineage>
        <taxon>Bacteria</taxon>
        <taxon>Bacillati</taxon>
        <taxon>Bacillota</taxon>
        <taxon>Clostridia</taxon>
        <taxon>Lachnospirales</taxon>
        <taxon>Cellulosilyticaceae</taxon>
        <taxon>Cellulosilyticum</taxon>
    </lineage>
</organism>
<keyword evidence="6 7" id="KW-0012">Acyltransferase</keyword>
<comment type="similarity">
    <text evidence="2 7">Belongs to the 1-acyl-sn-glycerol-3-phosphate acyltransferase family.</text>
</comment>
<evidence type="ECO:0000256" key="1">
    <source>
        <dbReference type="ARBA" id="ARBA00005189"/>
    </source>
</evidence>
<comment type="domain">
    <text evidence="7">The HXXXXD motif is essential for acyltransferase activity and may constitute the binding site for the phosphate moiety of the glycerol-3-phosphate.</text>
</comment>
<evidence type="ECO:0000256" key="6">
    <source>
        <dbReference type="ARBA" id="ARBA00023315"/>
    </source>
</evidence>
<sequence>MFETTRVIKDFVVAEIMEGRKRKEYSFGNTRYGEKESRRQVFEMGQKFARNLVKSTGMTLEVLGKENLPKEGPVLYVATHKSVFDIVILVTLLEEPAIFIGKKEVASMPFVNKWFDALGCIYVDREDMRQALKSIMDGIKEIKNGQSIVLFPEGTRNMSNDLKPFKEGGFKLATKTQVPVIPIALSNTYKVFEEKKRIQRTKVTVNIGEPIITKDLSKEELANLPRLVEDRVRALMMEISS</sequence>
<dbReference type="Pfam" id="PF01553">
    <property type="entry name" value="Acyltransferase"/>
    <property type="match status" value="1"/>
</dbReference>
<keyword evidence="7" id="KW-1208">Phospholipid metabolism</keyword>
<keyword evidence="5 7" id="KW-0443">Lipid metabolism</keyword>
<dbReference type="InterPro" id="IPR002123">
    <property type="entry name" value="Plipid/glycerol_acylTrfase"/>
</dbReference>
<accession>A0A9E2KB90</accession>
<keyword evidence="7" id="KW-0594">Phospholipid biosynthesis</keyword>
<evidence type="ECO:0000259" key="8">
    <source>
        <dbReference type="SMART" id="SM00563"/>
    </source>
</evidence>
<comment type="pathway">
    <text evidence="1">Lipid metabolism.</text>
</comment>
<dbReference type="PANTHER" id="PTHR10434">
    <property type="entry name" value="1-ACYL-SN-GLYCEROL-3-PHOSPHATE ACYLTRANSFERASE"/>
    <property type="match status" value="1"/>
</dbReference>
<reference evidence="9" key="2">
    <citation type="submission" date="2021-04" db="EMBL/GenBank/DDBJ databases">
        <authorList>
            <person name="Gilroy R."/>
        </authorList>
    </citation>
    <scope>NUCLEOTIDE SEQUENCE</scope>
    <source>
        <strain evidence="9">B5-657</strain>
    </source>
</reference>
<evidence type="ECO:0000256" key="7">
    <source>
        <dbReference type="RuleBase" id="RU361267"/>
    </source>
</evidence>
<feature type="domain" description="Phospholipid/glycerol acyltransferase" evidence="8">
    <location>
        <begin position="74"/>
        <end position="188"/>
    </location>
</feature>
<evidence type="ECO:0000256" key="2">
    <source>
        <dbReference type="ARBA" id="ARBA00008655"/>
    </source>
</evidence>
<evidence type="ECO:0000313" key="9">
    <source>
        <dbReference type="EMBL" id="MBU3803890.1"/>
    </source>
</evidence>
<dbReference type="GO" id="GO:0006654">
    <property type="term" value="P:phosphatidic acid biosynthetic process"/>
    <property type="evidence" value="ECO:0007669"/>
    <property type="project" value="TreeGrafter"/>
</dbReference>
<dbReference type="EMBL" id="JAHLFQ010000080">
    <property type="protein sequence ID" value="MBU3803890.1"/>
    <property type="molecule type" value="Genomic_DNA"/>
</dbReference>
<reference evidence="9" key="1">
    <citation type="journal article" date="2021" name="PeerJ">
        <title>Extensive microbial diversity within the chicken gut microbiome revealed by metagenomics and culture.</title>
        <authorList>
            <person name="Gilroy R."/>
            <person name="Ravi A."/>
            <person name="Getino M."/>
            <person name="Pursley I."/>
            <person name="Horton D.L."/>
            <person name="Alikhan N.F."/>
            <person name="Baker D."/>
            <person name="Gharbi K."/>
            <person name="Hall N."/>
            <person name="Watson M."/>
            <person name="Adriaenssens E.M."/>
            <person name="Foster-Nyarko E."/>
            <person name="Jarju S."/>
            <person name="Secka A."/>
            <person name="Antonio M."/>
            <person name="Oren A."/>
            <person name="Chaudhuri R.R."/>
            <person name="La Ragione R."/>
            <person name="Hildebrand F."/>
            <person name="Pallen M.J."/>
        </authorList>
    </citation>
    <scope>NUCLEOTIDE SEQUENCE</scope>
    <source>
        <strain evidence="9">B5-657</strain>
    </source>
</reference>
<dbReference type="InterPro" id="IPR004552">
    <property type="entry name" value="AGP_acyltrans"/>
</dbReference>
<name>A0A9E2KB90_9FIRM</name>